<comment type="caution">
    <text evidence="1">The sequence shown here is derived from an EMBL/GenBank/DDBJ whole genome shotgun (WGS) entry which is preliminary data.</text>
</comment>
<dbReference type="AlphaFoldDB" id="A0A4U0PAQ3"/>
<proteinExistence type="predicted"/>
<evidence type="ECO:0000313" key="1">
    <source>
        <dbReference type="EMBL" id="TJZ64745.1"/>
    </source>
</evidence>
<reference evidence="1 2" key="1">
    <citation type="submission" date="2019-04" db="EMBL/GenBank/DDBJ databases">
        <title>Chitiniphilus eburnea sp. nov., a novel chitinolytic bacterium isolated from aquaculture sludge.</title>
        <authorList>
            <person name="Sheng M."/>
        </authorList>
    </citation>
    <scope>NUCLEOTIDE SEQUENCE [LARGE SCALE GENOMIC DNA]</scope>
    <source>
        <strain evidence="1 2">HX-2-15</strain>
    </source>
</reference>
<dbReference type="Proteomes" id="UP000310016">
    <property type="component" value="Unassembled WGS sequence"/>
</dbReference>
<dbReference type="EMBL" id="SUMF01000042">
    <property type="protein sequence ID" value="TJZ64745.1"/>
    <property type="molecule type" value="Genomic_DNA"/>
</dbReference>
<keyword evidence="2" id="KW-1185">Reference proteome</keyword>
<gene>
    <name evidence="1" type="ORF">FAZ21_18835</name>
</gene>
<dbReference type="RefSeq" id="WP_136774982.1">
    <property type="nucleotide sequence ID" value="NZ_SUMF01000042.1"/>
</dbReference>
<accession>A0A4U0PAQ3</accession>
<evidence type="ECO:0008006" key="3">
    <source>
        <dbReference type="Google" id="ProtNLM"/>
    </source>
</evidence>
<name>A0A4U0PAQ3_9NEIS</name>
<protein>
    <recommendedName>
        <fullName evidence="3">DUF2235 domain-containing protein</fullName>
    </recommendedName>
</protein>
<organism evidence="1 2">
    <name type="scientific">Chitiniphilus eburneus</name>
    <dbReference type="NCBI Taxonomy" id="2571148"/>
    <lineage>
        <taxon>Bacteria</taxon>
        <taxon>Pseudomonadati</taxon>
        <taxon>Pseudomonadota</taxon>
        <taxon>Betaproteobacteria</taxon>
        <taxon>Neisseriales</taxon>
        <taxon>Chitinibacteraceae</taxon>
        <taxon>Chitiniphilus</taxon>
    </lineage>
</organism>
<sequence>MGTRFAEKNNRATPLKLDAPEIVVRTVNLDEPPCHTCEEDIYLGFFFDGTNNNKYRDTSGSSHSNVARLCEVYAGEPTVRQLGIVRGAPQPDENPAWPRQPASDRKNYRKTYIPGVGTPFRELGDTGASVPSINLSCIEPLSCACAI</sequence>
<dbReference type="OrthoDB" id="4378831at2"/>
<evidence type="ECO:0000313" key="2">
    <source>
        <dbReference type="Proteomes" id="UP000310016"/>
    </source>
</evidence>